<dbReference type="Pfam" id="PF20282">
    <property type="entry name" value="CTD6"/>
    <property type="match status" value="1"/>
</dbReference>
<gene>
    <name evidence="2" type="ORF">WJ33_03555</name>
</gene>
<dbReference type="InterPro" id="IPR046914">
    <property type="entry name" value="ABC-3C_CTD6"/>
</dbReference>
<dbReference type="Proteomes" id="UP000064029">
    <property type="component" value="Unassembled WGS sequence"/>
</dbReference>
<evidence type="ECO:0000313" key="2">
    <source>
        <dbReference type="EMBL" id="KVG63464.1"/>
    </source>
</evidence>
<protein>
    <recommendedName>
        <fullName evidence="1">ABC-three component systems C-terminal domain-containing protein</fullName>
    </recommendedName>
</protein>
<evidence type="ECO:0000259" key="1">
    <source>
        <dbReference type="Pfam" id="PF20282"/>
    </source>
</evidence>
<comment type="caution">
    <text evidence="2">The sequence shown here is derived from an EMBL/GenBank/DDBJ whole genome shotgun (WGS) entry which is preliminary data.</text>
</comment>
<evidence type="ECO:0000313" key="3">
    <source>
        <dbReference type="Proteomes" id="UP000064029"/>
    </source>
</evidence>
<name>A0A103R936_9BURK</name>
<feature type="domain" description="ABC-three component systems C-terminal" evidence="1">
    <location>
        <begin position="232"/>
        <end position="359"/>
    </location>
</feature>
<accession>A0A103R936</accession>
<dbReference type="EMBL" id="LOXM01000156">
    <property type="protein sequence ID" value="KVG63464.1"/>
    <property type="molecule type" value="Genomic_DNA"/>
</dbReference>
<dbReference type="OrthoDB" id="3242664at2"/>
<proteinExistence type="predicted"/>
<sequence length="362" mass="40626">MTESWKDIKKPPSPTTVVTAAQVANGPVIPPQQRLLTYSPDEWEGFVEEWAYYCLATKYKHVQRFSGAGDMGVDVAGFVDDKRLHGVWDNYQCKHYDHAIRPSDVWVEFGKVIWHSYQGEYAVPHSYYFVSPRGAGTSLSRLFANATKLREELIANWDKHVKDAITSTQEVPLDVKLRAYVDAFDFSIFDAKTALQLVDDHRTTPVHTARFGGGLPTRPASEKPPQEVAATESRYVTQLLGAYGEHTGKTIADPSALSVPKLKDHFRRQREAFYEAESLRVFARDSVPAGTFESLLDDIYDGVIDTHDSGHVDGYAKVCAVTKAARDMQITANALITCTNPKDRDGICHQLVNEERLQWTQS</sequence>
<dbReference type="AlphaFoldDB" id="A0A103R936"/>
<reference evidence="2 3" key="1">
    <citation type="submission" date="2015-11" db="EMBL/GenBank/DDBJ databases">
        <title>Expanding the genomic diversity of Burkholderia species for the development of highly accurate diagnostics.</title>
        <authorList>
            <person name="Sahl J."/>
            <person name="Keim P."/>
            <person name="Wagner D."/>
        </authorList>
    </citation>
    <scope>NUCLEOTIDE SEQUENCE [LARGE SCALE GENOMIC DNA]</scope>
    <source>
        <strain evidence="2 3">MSMB2036</strain>
    </source>
</reference>
<organism evidence="2 3">
    <name type="scientific">Burkholderia ubonensis</name>
    <dbReference type="NCBI Taxonomy" id="101571"/>
    <lineage>
        <taxon>Bacteria</taxon>
        <taxon>Pseudomonadati</taxon>
        <taxon>Pseudomonadota</taxon>
        <taxon>Betaproteobacteria</taxon>
        <taxon>Burkholderiales</taxon>
        <taxon>Burkholderiaceae</taxon>
        <taxon>Burkholderia</taxon>
        <taxon>Burkholderia cepacia complex</taxon>
    </lineage>
</organism>
<dbReference type="RefSeq" id="WP_059753834.1">
    <property type="nucleotide sequence ID" value="NZ_CP013414.1"/>
</dbReference>